<dbReference type="SMART" id="SM00822">
    <property type="entry name" value="PKS_KR"/>
    <property type="match status" value="1"/>
</dbReference>
<dbReference type="PRINTS" id="PR00081">
    <property type="entry name" value="GDHRDH"/>
</dbReference>
<dbReference type="Pfam" id="PF13561">
    <property type="entry name" value="adh_short_C2"/>
    <property type="match status" value="1"/>
</dbReference>
<gene>
    <name evidence="5" type="ORF">BDV36DRAFT_306086</name>
</gene>
<proteinExistence type="inferred from homology"/>
<evidence type="ECO:0000256" key="2">
    <source>
        <dbReference type="ARBA" id="ARBA00022857"/>
    </source>
</evidence>
<keyword evidence="6" id="KW-1185">Reference proteome</keyword>
<accession>A0ABQ6X2K6</accession>
<dbReference type="Gene3D" id="3.40.50.720">
    <property type="entry name" value="NAD(P)-binding Rossmann-like Domain"/>
    <property type="match status" value="1"/>
</dbReference>
<dbReference type="EMBL" id="ML735688">
    <property type="protein sequence ID" value="KAE8423569.1"/>
    <property type="molecule type" value="Genomic_DNA"/>
</dbReference>
<feature type="domain" description="Ketoreductase" evidence="4">
    <location>
        <begin position="33"/>
        <end position="210"/>
    </location>
</feature>
<keyword evidence="2" id="KW-0521">NADP</keyword>
<dbReference type="PROSITE" id="PS00061">
    <property type="entry name" value="ADH_SHORT"/>
    <property type="match status" value="1"/>
</dbReference>
<comment type="similarity">
    <text evidence="1">Belongs to the short-chain dehydrogenases/reductases (SDR) family.</text>
</comment>
<evidence type="ECO:0000256" key="1">
    <source>
        <dbReference type="ARBA" id="ARBA00006484"/>
    </source>
</evidence>
<dbReference type="Proteomes" id="UP000325395">
    <property type="component" value="Unassembled WGS sequence"/>
</dbReference>
<evidence type="ECO:0000256" key="3">
    <source>
        <dbReference type="ARBA" id="ARBA00023002"/>
    </source>
</evidence>
<dbReference type="PRINTS" id="PR00080">
    <property type="entry name" value="SDRFAMILY"/>
</dbReference>
<protein>
    <recommendedName>
        <fullName evidence="4">Ketoreductase domain-containing protein</fullName>
    </recommendedName>
</protein>
<name>A0ABQ6X2K6_9EURO</name>
<evidence type="ECO:0000259" key="4">
    <source>
        <dbReference type="SMART" id="SM00822"/>
    </source>
</evidence>
<sequence>MGEYTAKHVDEDVQGVDSFLSANVLNLFSLEGRTIVITGGGRGIGLAMGFAVAEAGGNVAIIDSSPEPHPHFEKLQDNYGVKVEIYQSDVTIFDVLKDTFAQIILDFGRIDGLVTAAGVCADQPFIERSPESVARTMNINVLGTYYAGQLAVAQMQLQGEGGSLVFIASIAGYVASDGQTTSDYCASKGAVHSLARELGVELAKDQIRVNTISPGYILTDMTLDLMNRQPNLRKIMTHSPPLQRIGNRSDLKGAVVYLLSAASAYQTSSDILITGGIHAGR</sequence>
<dbReference type="InterPro" id="IPR002347">
    <property type="entry name" value="SDR_fam"/>
</dbReference>
<dbReference type="InterPro" id="IPR020904">
    <property type="entry name" value="Sc_DH/Rdtase_CS"/>
</dbReference>
<dbReference type="PANTHER" id="PTHR43008">
    <property type="entry name" value="BENZIL REDUCTASE"/>
    <property type="match status" value="1"/>
</dbReference>
<keyword evidence="3" id="KW-0560">Oxidoreductase</keyword>
<dbReference type="InterPro" id="IPR036291">
    <property type="entry name" value="NAD(P)-bd_dom_sf"/>
</dbReference>
<evidence type="ECO:0000313" key="6">
    <source>
        <dbReference type="Proteomes" id="UP000325395"/>
    </source>
</evidence>
<reference evidence="5 6" key="1">
    <citation type="submission" date="2019-04" db="EMBL/GenBank/DDBJ databases">
        <authorList>
            <consortium name="DOE Joint Genome Institute"/>
            <person name="Mondo S."/>
            <person name="Kjaerbolling I."/>
            <person name="Vesth T."/>
            <person name="Frisvad J.C."/>
            <person name="Nybo J.L."/>
            <person name="Theobald S."/>
            <person name="Kildgaard S."/>
            <person name="Isbrandt T."/>
            <person name="Kuo A."/>
            <person name="Sato A."/>
            <person name="Lyhne E.K."/>
            <person name="Kogle M.E."/>
            <person name="Wiebenga A."/>
            <person name="Kun R.S."/>
            <person name="Lubbers R.J."/>
            <person name="Makela M.R."/>
            <person name="Barry K."/>
            <person name="Chovatia M."/>
            <person name="Clum A."/>
            <person name="Daum C."/>
            <person name="Haridas S."/>
            <person name="He G."/>
            <person name="LaButti K."/>
            <person name="Lipzen A."/>
            <person name="Riley R."/>
            <person name="Salamov A."/>
            <person name="Simmons B.A."/>
            <person name="Magnuson J.K."/>
            <person name="Henrissat B."/>
            <person name="Mortensen U.H."/>
            <person name="Larsen T.O."/>
            <person name="Devries R.P."/>
            <person name="Grigoriev I.V."/>
            <person name="Machida M."/>
            <person name="Baker S.E."/>
            <person name="Andersen M.R."/>
            <person name="Cantor M.N."/>
            <person name="Hua S.X."/>
        </authorList>
    </citation>
    <scope>NUCLEOTIDE SEQUENCE [LARGE SCALE GENOMIC DNA]</scope>
    <source>
        <strain evidence="5 6">CBS 117616</strain>
    </source>
</reference>
<dbReference type="SUPFAM" id="SSF51735">
    <property type="entry name" value="NAD(P)-binding Rossmann-fold domains"/>
    <property type="match status" value="1"/>
</dbReference>
<dbReference type="InterPro" id="IPR057326">
    <property type="entry name" value="KR_dom"/>
</dbReference>
<organism evidence="5 6">
    <name type="scientific">Aspergillus pseudocaelatus</name>
    <dbReference type="NCBI Taxonomy" id="1825620"/>
    <lineage>
        <taxon>Eukaryota</taxon>
        <taxon>Fungi</taxon>
        <taxon>Dikarya</taxon>
        <taxon>Ascomycota</taxon>
        <taxon>Pezizomycotina</taxon>
        <taxon>Eurotiomycetes</taxon>
        <taxon>Eurotiomycetidae</taxon>
        <taxon>Eurotiales</taxon>
        <taxon>Aspergillaceae</taxon>
        <taxon>Aspergillus</taxon>
        <taxon>Aspergillus subgen. Circumdati</taxon>
    </lineage>
</organism>
<evidence type="ECO:0000313" key="5">
    <source>
        <dbReference type="EMBL" id="KAE8423569.1"/>
    </source>
</evidence>
<dbReference type="PANTHER" id="PTHR43008:SF4">
    <property type="entry name" value="CHAIN DEHYDROGENASE, PUTATIVE (AFU_ORTHOLOGUE AFUA_4G08710)-RELATED"/>
    <property type="match status" value="1"/>
</dbReference>